<dbReference type="EMBL" id="FNDD01000016">
    <property type="protein sequence ID" value="SDH45513.1"/>
    <property type="molecule type" value="Genomic_DNA"/>
</dbReference>
<reference evidence="1 2" key="1">
    <citation type="submission" date="2016-10" db="EMBL/GenBank/DDBJ databases">
        <authorList>
            <person name="de Groot N.N."/>
        </authorList>
    </citation>
    <scope>NUCLEOTIDE SEQUENCE [LARGE SCALE GENOMIC DNA]</scope>
    <source>
        <strain evidence="1 2">CGMCC 1.10228</strain>
    </source>
</reference>
<dbReference type="AlphaFoldDB" id="A0A1G8CJY1"/>
<evidence type="ECO:0000313" key="1">
    <source>
        <dbReference type="EMBL" id="SDH45513.1"/>
    </source>
</evidence>
<sequence>MKTLAIISIKKSSFTSVYISYGDNVFYQNIKPSSSKAPYLSEEAYAEYSVLRLLLPSMEKGENLTIMTGYRQDVEEMIAQHSEIQVEPIWQTWNYETDNLPISIESAKPLKISGLETIESQPYAFTNLGVVVLTNRAISTALEYHDGLMNANDLKHYLSANLLEFTSADKSFVKCGELAFLLDQTETAGGTQNVLVYAFENKKDKASEQLPIKYKGEKFWMQKTTYTALLNYFENINTDIVLERAPFAFTSLFDNAQAEINKGKIEFGICNLVLNISESNEIYSDTLNNYIDRTPDWANPVLIDETELSVTKSFIHTFSKWAKCDFCTASKSIPNLLAQIKEQGLTHSPSNAQQLFTPLNDKTNIIIKNVGERLIAVGLKSSVEKELILNNQYLTISINKEKCADALRFFKKFTKTSTDLELQEVFKKSNIVFSMFEQNTVKRGMIKVTMEEYNVDLFIGIPKNKNANLSLLFVKKGK</sequence>
<keyword evidence="2" id="KW-1185">Reference proteome</keyword>
<dbReference type="Proteomes" id="UP000198854">
    <property type="component" value="Unassembled WGS sequence"/>
</dbReference>
<proteinExistence type="predicted"/>
<accession>A0A1G8CJY1</accession>
<protein>
    <submittedName>
        <fullName evidence="1">Uncharacterized protein</fullName>
    </submittedName>
</protein>
<organism evidence="1 2">
    <name type="scientific">Vibrio xiamenensis</name>
    <dbReference type="NCBI Taxonomy" id="861298"/>
    <lineage>
        <taxon>Bacteria</taxon>
        <taxon>Pseudomonadati</taxon>
        <taxon>Pseudomonadota</taxon>
        <taxon>Gammaproteobacteria</taxon>
        <taxon>Vibrionales</taxon>
        <taxon>Vibrionaceae</taxon>
        <taxon>Vibrio</taxon>
    </lineage>
</organism>
<dbReference type="RefSeq" id="WP_093275097.1">
    <property type="nucleotide sequence ID" value="NZ_FNDD01000016.1"/>
</dbReference>
<dbReference type="STRING" id="861298.SAMN04488136_11697"/>
<name>A0A1G8CJY1_9VIBR</name>
<gene>
    <name evidence="1" type="ORF">SAMN04488136_11697</name>
</gene>
<evidence type="ECO:0000313" key="2">
    <source>
        <dbReference type="Proteomes" id="UP000198854"/>
    </source>
</evidence>